<evidence type="ECO:0000313" key="6">
    <source>
        <dbReference type="EMBL" id="KRM08347.1"/>
    </source>
</evidence>
<evidence type="ECO:0000256" key="1">
    <source>
        <dbReference type="ARBA" id="ARBA00004651"/>
    </source>
</evidence>
<dbReference type="InterPro" id="IPR036640">
    <property type="entry name" value="ABC1_TM_sf"/>
</dbReference>
<dbReference type="PROSITE" id="PS51257">
    <property type="entry name" value="PROKAR_LIPOPROTEIN"/>
    <property type="match status" value="1"/>
</dbReference>
<keyword evidence="4 5" id="KW-0472">Membrane</keyword>
<dbReference type="PATRIC" id="fig|1423735.3.peg.673"/>
<comment type="caution">
    <text evidence="6">The sequence shown here is derived from an EMBL/GenBank/DDBJ whole genome shotgun (WGS) entry which is preliminary data.</text>
</comment>
<dbReference type="Proteomes" id="UP000051315">
    <property type="component" value="Unassembled WGS sequence"/>
</dbReference>
<name>A0A0R1VWR2_9LACO</name>
<evidence type="ECO:0000256" key="3">
    <source>
        <dbReference type="ARBA" id="ARBA00022989"/>
    </source>
</evidence>
<evidence type="ECO:0000256" key="2">
    <source>
        <dbReference type="ARBA" id="ARBA00022692"/>
    </source>
</evidence>
<dbReference type="AlphaFoldDB" id="A0A0R1VWR2"/>
<keyword evidence="3 5" id="KW-1133">Transmembrane helix</keyword>
<dbReference type="STRING" id="1423735.FC15_GL000642"/>
<dbReference type="SUPFAM" id="SSF90123">
    <property type="entry name" value="ABC transporter transmembrane region"/>
    <property type="match status" value="1"/>
</dbReference>
<evidence type="ECO:0000256" key="4">
    <source>
        <dbReference type="ARBA" id="ARBA00023136"/>
    </source>
</evidence>
<evidence type="ECO:0000256" key="5">
    <source>
        <dbReference type="SAM" id="Phobius"/>
    </source>
</evidence>
<keyword evidence="2 5" id="KW-0812">Transmembrane</keyword>
<dbReference type="EMBL" id="AZFX01000089">
    <property type="protein sequence ID" value="KRM08347.1"/>
    <property type="molecule type" value="Genomic_DNA"/>
</dbReference>
<gene>
    <name evidence="6" type="ORF">FC15_GL000642</name>
</gene>
<dbReference type="GO" id="GO:0005886">
    <property type="term" value="C:plasma membrane"/>
    <property type="evidence" value="ECO:0007669"/>
    <property type="project" value="UniProtKB-SubCell"/>
</dbReference>
<keyword evidence="7" id="KW-1185">Reference proteome</keyword>
<organism evidence="6 7">
    <name type="scientific">Lapidilactobacillus concavus DSM 17758</name>
    <dbReference type="NCBI Taxonomy" id="1423735"/>
    <lineage>
        <taxon>Bacteria</taxon>
        <taxon>Bacillati</taxon>
        <taxon>Bacillota</taxon>
        <taxon>Bacilli</taxon>
        <taxon>Lactobacillales</taxon>
        <taxon>Lactobacillaceae</taxon>
        <taxon>Lapidilactobacillus</taxon>
    </lineage>
</organism>
<dbReference type="RefSeq" id="WP_057825555.1">
    <property type="nucleotide sequence ID" value="NZ_AZFX01000089.1"/>
</dbReference>
<accession>A0A0R1VWR2</accession>
<comment type="subcellular location">
    <subcellularLocation>
        <location evidence="1">Cell membrane</location>
        <topology evidence="1">Multi-pass membrane protein</topology>
    </subcellularLocation>
</comment>
<protein>
    <submittedName>
        <fullName evidence="6">Uncharacterized protein</fullName>
    </submittedName>
</protein>
<reference evidence="6 7" key="1">
    <citation type="journal article" date="2015" name="Genome Announc.">
        <title>Expanding the biotechnology potential of lactobacilli through comparative genomics of 213 strains and associated genera.</title>
        <authorList>
            <person name="Sun Z."/>
            <person name="Harris H.M."/>
            <person name="McCann A."/>
            <person name="Guo C."/>
            <person name="Argimon S."/>
            <person name="Zhang W."/>
            <person name="Yang X."/>
            <person name="Jeffery I.B."/>
            <person name="Cooney J.C."/>
            <person name="Kagawa T.F."/>
            <person name="Liu W."/>
            <person name="Song Y."/>
            <person name="Salvetti E."/>
            <person name="Wrobel A."/>
            <person name="Rasinkangas P."/>
            <person name="Parkhill J."/>
            <person name="Rea M.C."/>
            <person name="O'Sullivan O."/>
            <person name="Ritari J."/>
            <person name="Douillard F.P."/>
            <person name="Paul Ross R."/>
            <person name="Yang R."/>
            <person name="Briner A.E."/>
            <person name="Felis G.E."/>
            <person name="de Vos W.M."/>
            <person name="Barrangou R."/>
            <person name="Klaenhammer T.R."/>
            <person name="Caufield P.W."/>
            <person name="Cui Y."/>
            <person name="Zhang H."/>
            <person name="O'Toole P.W."/>
        </authorList>
    </citation>
    <scope>NUCLEOTIDE SEQUENCE [LARGE SCALE GENOMIC DNA]</scope>
    <source>
        <strain evidence="6 7">DSM 17758</strain>
    </source>
</reference>
<feature type="transmembrane region" description="Helical" evidence="5">
    <location>
        <begin position="45"/>
        <end position="64"/>
    </location>
</feature>
<proteinExistence type="predicted"/>
<feature type="transmembrane region" description="Helical" evidence="5">
    <location>
        <begin position="12"/>
        <end position="33"/>
    </location>
</feature>
<evidence type="ECO:0000313" key="7">
    <source>
        <dbReference type="Proteomes" id="UP000051315"/>
    </source>
</evidence>
<sequence length="72" mass="7811">MMKKIEKKYYGLYVLIGVVGCLVSLFTAQVAVYTGKTIDAATNKSGQQLSTAIGLMIGFIVLFLRDKSCSIT</sequence>
<dbReference type="GO" id="GO:0005524">
    <property type="term" value="F:ATP binding"/>
    <property type="evidence" value="ECO:0007669"/>
    <property type="project" value="InterPro"/>
</dbReference>